<evidence type="ECO:0000259" key="3">
    <source>
        <dbReference type="SMART" id="SM00672"/>
    </source>
</evidence>
<gene>
    <name evidence="4" type="ORF">I302_105132</name>
</gene>
<dbReference type="SMART" id="SM00672">
    <property type="entry name" value="CAP10"/>
    <property type="match status" value="1"/>
</dbReference>
<proteinExistence type="predicted"/>
<accession>A0AAJ8MA03</accession>
<feature type="compositionally biased region" description="Basic residues" evidence="1">
    <location>
        <begin position="34"/>
        <end position="57"/>
    </location>
</feature>
<name>A0AAJ8MA03_9TREE</name>
<evidence type="ECO:0000313" key="4">
    <source>
        <dbReference type="EMBL" id="WVW83114.1"/>
    </source>
</evidence>
<feature type="chain" id="PRO_5042577105" description="Glycosyl transferase CAP10 domain-containing protein" evidence="2">
    <location>
        <begin position="20"/>
        <end position="648"/>
    </location>
</feature>
<feature type="domain" description="Glycosyl transferase CAP10" evidence="3">
    <location>
        <begin position="352"/>
        <end position="634"/>
    </location>
</feature>
<evidence type="ECO:0000256" key="2">
    <source>
        <dbReference type="SAM" id="SignalP"/>
    </source>
</evidence>
<dbReference type="InterPro" id="IPR006598">
    <property type="entry name" value="CAP10"/>
</dbReference>
<evidence type="ECO:0000256" key="1">
    <source>
        <dbReference type="SAM" id="MobiDB-lite"/>
    </source>
</evidence>
<keyword evidence="2" id="KW-0732">Signal</keyword>
<dbReference type="RefSeq" id="XP_065726092.1">
    <property type="nucleotide sequence ID" value="XM_065870020.1"/>
</dbReference>
<dbReference type="Proteomes" id="UP000092730">
    <property type="component" value="Chromosome 3"/>
</dbReference>
<sequence>MPRLIKALTITSILLFLLALHHYLPSSTLTQLKHSRHTAPSSRHKSNPKIKGLRVRRPPSSGGWSREPYEHSGLGVDHKGLTYWSNQDTTKSKIHPILSLIERGKELAEKQRQKISSIKTVEDAVDDYQDKFGMKPPKGFDYWYKFTQSIKPHPIPAPSLIPLAHQPFLSFLSLPVSVLRERIEIVRSKGAIFTLTFVPPGQGDEGTACDSSQNWLPKDYHHRGKGRVVIDGEEAWGWRCNNTLTLLLPILSLLPEELFKMNPPLELPFSSDDGPRGMVHNTFREKAENLARSGKVWPMNQLNKAEQSMRWTYGWAWSCPDNSPLKTRATDLVLNDLHQPDYLTGGEIEKSFIADFERSADYCSDPDLMDYHHILLSEQHRAAVEMTPVVATCKTMWNSDIVGVPLDGVFEKVEYVKWEDKKISKAFWRGSATGLFHSRKTPWRQSQRERLHFFAHNATASEESQSILLPNGEIGEYKRAELNGWLDVGLSGIPAQCDQADGSCDDMAREIEFMGRVRKEDSLKYQYVIDVDGNGWSSRFRRLLSSNNVVLKSTLYPEWFHETLIPWYHYVPVKLDYSDIHDIMAFFNGSPDGKVRGHDGLAKEIAKNGYDFVNDHWRLQDMQSFMFLLILEHWRLMSDDRQSASYDP</sequence>
<dbReference type="Pfam" id="PF05686">
    <property type="entry name" value="Glyco_transf_90"/>
    <property type="match status" value="1"/>
</dbReference>
<dbReference type="KEGG" id="kbi:30212819"/>
<feature type="region of interest" description="Disordered" evidence="1">
    <location>
        <begin position="34"/>
        <end position="69"/>
    </location>
</feature>
<feature type="signal peptide" evidence="2">
    <location>
        <begin position="1"/>
        <end position="19"/>
    </location>
</feature>
<dbReference type="EMBL" id="CP144543">
    <property type="protein sequence ID" value="WVW83114.1"/>
    <property type="molecule type" value="Genomic_DNA"/>
</dbReference>
<reference evidence="4" key="1">
    <citation type="submission" date="2013-07" db="EMBL/GenBank/DDBJ databases">
        <authorList>
            <consortium name="The Broad Institute Genome Sequencing Platform"/>
            <person name="Cuomo C."/>
            <person name="Litvintseva A."/>
            <person name="Chen Y."/>
            <person name="Heitman J."/>
            <person name="Sun S."/>
            <person name="Springer D."/>
            <person name="Dromer F."/>
            <person name="Young S.K."/>
            <person name="Zeng Q."/>
            <person name="Gargeya S."/>
            <person name="Fitzgerald M."/>
            <person name="Abouelleil A."/>
            <person name="Alvarado L."/>
            <person name="Berlin A.M."/>
            <person name="Chapman S.B."/>
            <person name="Dewar J."/>
            <person name="Goldberg J."/>
            <person name="Griggs A."/>
            <person name="Gujja S."/>
            <person name="Hansen M."/>
            <person name="Howarth C."/>
            <person name="Imamovic A."/>
            <person name="Larimer J."/>
            <person name="McCowan C."/>
            <person name="Murphy C."/>
            <person name="Pearson M."/>
            <person name="Priest M."/>
            <person name="Roberts A."/>
            <person name="Saif S."/>
            <person name="Shea T."/>
            <person name="Sykes S."/>
            <person name="Wortman J."/>
            <person name="Nusbaum C."/>
            <person name="Birren B."/>
        </authorList>
    </citation>
    <scope>NUCLEOTIDE SEQUENCE</scope>
    <source>
        <strain evidence="4">CBS 10118</strain>
    </source>
</reference>
<dbReference type="GeneID" id="30212819"/>
<dbReference type="InterPro" id="IPR051091">
    <property type="entry name" value="O-Glucosyltr/Glycosyltrsf_90"/>
</dbReference>
<dbReference type="AlphaFoldDB" id="A0AAJ8MA03"/>
<dbReference type="PANTHER" id="PTHR12203">
    <property type="entry name" value="KDEL LYS-ASP-GLU-LEU CONTAINING - RELATED"/>
    <property type="match status" value="1"/>
</dbReference>
<protein>
    <recommendedName>
        <fullName evidence="3">Glycosyl transferase CAP10 domain-containing protein</fullName>
    </recommendedName>
</protein>
<reference evidence="4" key="2">
    <citation type="submission" date="2024-02" db="EMBL/GenBank/DDBJ databases">
        <title>Comparative genomics of Cryptococcus and Kwoniella reveals pathogenesis evolution and contrasting modes of karyotype evolution via chromosome fusion or intercentromeric recombination.</title>
        <authorList>
            <person name="Coelho M.A."/>
            <person name="David-Palma M."/>
            <person name="Shea T."/>
            <person name="Bowers K."/>
            <person name="McGinley-Smith S."/>
            <person name="Mohammad A.W."/>
            <person name="Gnirke A."/>
            <person name="Yurkov A.M."/>
            <person name="Nowrousian M."/>
            <person name="Sun S."/>
            <person name="Cuomo C.A."/>
            <person name="Heitman J."/>
        </authorList>
    </citation>
    <scope>NUCLEOTIDE SEQUENCE</scope>
    <source>
        <strain evidence="4">CBS 10118</strain>
    </source>
</reference>
<evidence type="ECO:0000313" key="5">
    <source>
        <dbReference type="Proteomes" id="UP000092730"/>
    </source>
</evidence>
<dbReference type="PANTHER" id="PTHR12203:SF118">
    <property type="entry name" value="BETA-1,2-XYLOSYLTRANSFERASE 1"/>
    <property type="match status" value="1"/>
</dbReference>
<organism evidence="4 5">
    <name type="scientific">Kwoniella bestiolae CBS 10118</name>
    <dbReference type="NCBI Taxonomy" id="1296100"/>
    <lineage>
        <taxon>Eukaryota</taxon>
        <taxon>Fungi</taxon>
        <taxon>Dikarya</taxon>
        <taxon>Basidiomycota</taxon>
        <taxon>Agaricomycotina</taxon>
        <taxon>Tremellomycetes</taxon>
        <taxon>Tremellales</taxon>
        <taxon>Cryptococcaceae</taxon>
        <taxon>Kwoniella</taxon>
    </lineage>
</organism>
<keyword evidence="5" id="KW-1185">Reference proteome</keyword>